<dbReference type="Proteomes" id="UP000516314">
    <property type="component" value="Chromosome 3"/>
</dbReference>
<evidence type="ECO:0000256" key="4">
    <source>
        <dbReference type="ARBA" id="ARBA00022737"/>
    </source>
</evidence>
<proteinExistence type="inferred from homology"/>
<comment type="subcellular location">
    <subcellularLocation>
        <location evidence="1">Secreted</location>
    </subcellularLocation>
</comment>
<keyword evidence="3 6" id="KW-0732">Signal</keyword>
<name>A0A7G2EMK3_ARATH</name>
<keyword evidence="2" id="KW-0964">Secreted</keyword>
<evidence type="ECO:0000313" key="8">
    <source>
        <dbReference type="EMBL" id="CAD5323795.1"/>
    </source>
</evidence>
<dbReference type="Pfam" id="PF01657">
    <property type="entry name" value="Stress-antifung"/>
    <property type="match status" value="3"/>
</dbReference>
<dbReference type="PANTHER" id="PTHR32411">
    <property type="entry name" value="CYSTEINE-RICH REPEAT SECRETORY PROTEIN 38-RELATED"/>
    <property type="match status" value="1"/>
</dbReference>
<feature type="domain" description="Gnk2-homologous" evidence="7">
    <location>
        <begin position="207"/>
        <end position="309"/>
    </location>
</feature>
<dbReference type="PANTHER" id="PTHR32411:SF54">
    <property type="entry name" value="CYSTEINE-RICH REPEAT SECRETORY PROTEIN 29-RELATED"/>
    <property type="match status" value="1"/>
</dbReference>
<organism evidence="8 9">
    <name type="scientific">Arabidopsis thaliana</name>
    <name type="common">Mouse-ear cress</name>
    <dbReference type="NCBI Taxonomy" id="3702"/>
    <lineage>
        <taxon>Eukaryota</taxon>
        <taxon>Viridiplantae</taxon>
        <taxon>Streptophyta</taxon>
        <taxon>Embryophyta</taxon>
        <taxon>Tracheophyta</taxon>
        <taxon>Spermatophyta</taxon>
        <taxon>Magnoliopsida</taxon>
        <taxon>eudicotyledons</taxon>
        <taxon>Gunneridae</taxon>
        <taxon>Pentapetalae</taxon>
        <taxon>rosids</taxon>
        <taxon>malvids</taxon>
        <taxon>Brassicales</taxon>
        <taxon>Brassicaceae</taxon>
        <taxon>Camelineae</taxon>
        <taxon>Arabidopsis</taxon>
    </lineage>
</organism>
<evidence type="ECO:0000256" key="6">
    <source>
        <dbReference type="SAM" id="SignalP"/>
    </source>
</evidence>
<feature type="signal peptide" evidence="6">
    <location>
        <begin position="1"/>
        <end position="28"/>
    </location>
</feature>
<dbReference type="InterPro" id="IPR038408">
    <property type="entry name" value="GNK2_sf"/>
</dbReference>
<evidence type="ECO:0000256" key="2">
    <source>
        <dbReference type="ARBA" id="ARBA00022525"/>
    </source>
</evidence>
<dbReference type="InterPro" id="IPR050581">
    <property type="entry name" value="CRR_secretory_protein"/>
</dbReference>
<dbReference type="AlphaFoldDB" id="A0A7G2EMK3"/>
<feature type="domain" description="Gnk2-homologous" evidence="7">
    <location>
        <begin position="35"/>
        <end position="137"/>
    </location>
</feature>
<evidence type="ECO:0000313" key="9">
    <source>
        <dbReference type="Proteomes" id="UP000516314"/>
    </source>
</evidence>
<keyword evidence="4" id="KW-0677">Repeat</keyword>
<feature type="domain" description="Gnk2-homologous" evidence="7">
    <location>
        <begin position="317"/>
        <end position="426"/>
    </location>
</feature>
<protein>
    <submittedName>
        <fullName evidence="8">(thale cress) hypothetical protein</fullName>
    </submittedName>
</protein>
<dbReference type="EMBL" id="LR881468">
    <property type="protein sequence ID" value="CAD5323795.1"/>
    <property type="molecule type" value="Genomic_DNA"/>
</dbReference>
<sequence length="429" mass="49048">MYSSYSLSKCLVSFHILAIQLFIPNVASLNLTNVYLHHKCRVSQGKYQPGSKYEKDLDSLTRFVAANNFIDGFVHSSNSDGPNSTTIIFQCRGDSYKSNCRTCYDTALAGFRKRCPRNKGGIIWYDQCFLDVSMINDLAPRKINYKDTFAMHNPNNVRGDTKMFSKKTNDFLQQLIVKADKPDVDGVELLYYAAGEMRIGREKLHAMVQCAKDLADWKYKHGDKYENNLNVLNKNVLSYDLTSGFLHVSHGEGPDSVTIILQCRGDSFGSNCRSCYTTAIDGFHRRCQRNKGGIIWYDQCFLVISTIKPQLPRKIDFKNTFSMHNPNNVSCEPGSFDKMTRDFLYKLVQKASYPTVVEHQSTYYAAGEKKLGKRKLYAMMQCASDILQCKVCLEWCIRELPKCCDGKQGGRILGMSCNLRYELYLFLRR</sequence>
<feature type="chain" id="PRO_5028814464" evidence="6">
    <location>
        <begin position="29"/>
        <end position="429"/>
    </location>
</feature>
<evidence type="ECO:0000259" key="7">
    <source>
        <dbReference type="PROSITE" id="PS51473"/>
    </source>
</evidence>
<evidence type="ECO:0000256" key="1">
    <source>
        <dbReference type="ARBA" id="ARBA00004613"/>
    </source>
</evidence>
<dbReference type="GO" id="GO:0005576">
    <property type="term" value="C:extracellular region"/>
    <property type="evidence" value="ECO:0007669"/>
    <property type="project" value="UniProtKB-SubCell"/>
</dbReference>
<dbReference type="CDD" id="cd23509">
    <property type="entry name" value="Gnk2-like"/>
    <property type="match status" value="3"/>
</dbReference>
<dbReference type="PROSITE" id="PS51473">
    <property type="entry name" value="GNK2"/>
    <property type="match status" value="3"/>
</dbReference>
<evidence type="ECO:0000256" key="5">
    <source>
        <dbReference type="ARBA" id="ARBA00038515"/>
    </source>
</evidence>
<reference evidence="8 9" key="1">
    <citation type="submission" date="2020-09" db="EMBL/GenBank/DDBJ databases">
        <authorList>
            <person name="Ashkenazy H."/>
        </authorList>
    </citation>
    <scope>NUCLEOTIDE SEQUENCE [LARGE SCALE GENOMIC DNA]</scope>
    <source>
        <strain evidence="9">cv. Cdm-0</strain>
    </source>
</reference>
<evidence type="ECO:0000256" key="3">
    <source>
        <dbReference type="ARBA" id="ARBA00022729"/>
    </source>
</evidence>
<dbReference type="Gene3D" id="3.30.430.20">
    <property type="entry name" value="Gnk2 domain, C-X8-C-X2-C motif"/>
    <property type="match status" value="3"/>
</dbReference>
<accession>A0A7G2EMK3</accession>
<dbReference type="InterPro" id="IPR002902">
    <property type="entry name" value="GNK2"/>
</dbReference>
<comment type="similarity">
    <text evidence="5">Belongs to the cysteine-rich repeat secretory protein family.</text>
</comment>
<gene>
    <name evidence="8" type="ORF">AT9943_LOCUS11722</name>
</gene>